<organism evidence="11 12">
    <name type="scientific">Deinobacterium chartae</name>
    <dbReference type="NCBI Taxonomy" id="521158"/>
    <lineage>
        <taxon>Bacteria</taxon>
        <taxon>Thermotogati</taxon>
        <taxon>Deinococcota</taxon>
        <taxon>Deinococci</taxon>
        <taxon>Deinococcales</taxon>
        <taxon>Deinococcaceae</taxon>
        <taxon>Deinobacterium</taxon>
    </lineage>
</organism>
<evidence type="ECO:0000256" key="8">
    <source>
        <dbReference type="ARBA" id="ARBA00023102"/>
    </source>
</evidence>
<protein>
    <recommendedName>
        <fullName evidence="3">histidinol-phosphate transaminase</fullName>
        <ecNumber evidence="3">2.6.1.9</ecNumber>
    </recommendedName>
</protein>
<evidence type="ECO:0000313" key="12">
    <source>
        <dbReference type="Proteomes" id="UP000569951"/>
    </source>
</evidence>
<evidence type="ECO:0000256" key="9">
    <source>
        <dbReference type="ARBA" id="ARBA00047481"/>
    </source>
</evidence>
<dbReference type="AlphaFoldDB" id="A0A841HZC8"/>
<keyword evidence="12" id="KW-1185">Reference proteome</keyword>
<dbReference type="Gene3D" id="3.40.640.10">
    <property type="entry name" value="Type I PLP-dependent aspartate aminotransferase-like (Major domain)"/>
    <property type="match status" value="1"/>
</dbReference>
<proteinExistence type="inferred from homology"/>
<keyword evidence="4 11" id="KW-0032">Aminotransferase</keyword>
<dbReference type="Proteomes" id="UP000569951">
    <property type="component" value="Unassembled WGS sequence"/>
</dbReference>
<dbReference type="RefSeq" id="WP_183986550.1">
    <property type="nucleotide sequence ID" value="NZ_JACHHG010000005.1"/>
</dbReference>
<dbReference type="SUPFAM" id="SSF53383">
    <property type="entry name" value="PLP-dependent transferases"/>
    <property type="match status" value="1"/>
</dbReference>
<dbReference type="GO" id="GO:0004400">
    <property type="term" value="F:histidinol-phosphate transaminase activity"/>
    <property type="evidence" value="ECO:0007669"/>
    <property type="project" value="UniProtKB-EC"/>
</dbReference>
<gene>
    <name evidence="11" type="ORF">HNR42_001718</name>
</gene>
<dbReference type="InterPro" id="IPR015424">
    <property type="entry name" value="PyrdxlP-dep_Trfase"/>
</dbReference>
<dbReference type="Pfam" id="PF00155">
    <property type="entry name" value="Aminotran_1_2"/>
    <property type="match status" value="1"/>
</dbReference>
<keyword evidence="8" id="KW-0368">Histidine biosynthesis</keyword>
<dbReference type="InterPro" id="IPR004839">
    <property type="entry name" value="Aminotransferase_I/II_large"/>
</dbReference>
<dbReference type="PANTHER" id="PTHR43643:SF6">
    <property type="entry name" value="HISTIDINOL-PHOSPHATE AMINOTRANSFERASE"/>
    <property type="match status" value="1"/>
</dbReference>
<dbReference type="GO" id="GO:0000105">
    <property type="term" value="P:L-histidine biosynthetic process"/>
    <property type="evidence" value="ECO:0007669"/>
    <property type="project" value="UniProtKB-KW"/>
</dbReference>
<evidence type="ECO:0000256" key="7">
    <source>
        <dbReference type="ARBA" id="ARBA00022898"/>
    </source>
</evidence>
<dbReference type="EMBL" id="JACHHG010000005">
    <property type="protein sequence ID" value="MBB6098293.1"/>
    <property type="molecule type" value="Genomic_DNA"/>
</dbReference>
<reference evidence="11 12" key="1">
    <citation type="submission" date="2020-08" db="EMBL/GenBank/DDBJ databases">
        <title>Genomic Encyclopedia of Type Strains, Phase IV (KMG-IV): sequencing the most valuable type-strain genomes for metagenomic binning, comparative biology and taxonomic classification.</title>
        <authorList>
            <person name="Goeker M."/>
        </authorList>
    </citation>
    <scope>NUCLEOTIDE SEQUENCE [LARGE SCALE GENOMIC DNA]</scope>
    <source>
        <strain evidence="11 12">DSM 21458</strain>
    </source>
</reference>
<keyword evidence="5" id="KW-0028">Amino-acid biosynthesis</keyword>
<evidence type="ECO:0000259" key="10">
    <source>
        <dbReference type="Pfam" id="PF00155"/>
    </source>
</evidence>
<dbReference type="CDD" id="cd00609">
    <property type="entry name" value="AAT_like"/>
    <property type="match status" value="1"/>
</dbReference>
<evidence type="ECO:0000256" key="2">
    <source>
        <dbReference type="ARBA" id="ARBA00007970"/>
    </source>
</evidence>
<dbReference type="InterPro" id="IPR050106">
    <property type="entry name" value="HistidinolP_aminotransfase"/>
</dbReference>
<keyword evidence="6 11" id="KW-0808">Transferase</keyword>
<evidence type="ECO:0000256" key="3">
    <source>
        <dbReference type="ARBA" id="ARBA00012748"/>
    </source>
</evidence>
<comment type="caution">
    <text evidence="11">The sequence shown here is derived from an EMBL/GenBank/DDBJ whole genome shotgun (WGS) entry which is preliminary data.</text>
</comment>
<dbReference type="InterPro" id="IPR015421">
    <property type="entry name" value="PyrdxlP-dep_Trfase_major"/>
</dbReference>
<evidence type="ECO:0000256" key="6">
    <source>
        <dbReference type="ARBA" id="ARBA00022679"/>
    </source>
</evidence>
<dbReference type="GO" id="GO:0030170">
    <property type="term" value="F:pyridoxal phosphate binding"/>
    <property type="evidence" value="ECO:0007669"/>
    <property type="project" value="InterPro"/>
</dbReference>
<evidence type="ECO:0000313" key="11">
    <source>
        <dbReference type="EMBL" id="MBB6098293.1"/>
    </source>
</evidence>
<comment type="catalytic activity">
    <reaction evidence="9">
        <text>L-histidinol phosphate + 2-oxoglutarate = 3-(imidazol-4-yl)-2-oxopropyl phosphate + L-glutamate</text>
        <dbReference type="Rhea" id="RHEA:23744"/>
        <dbReference type="ChEBI" id="CHEBI:16810"/>
        <dbReference type="ChEBI" id="CHEBI:29985"/>
        <dbReference type="ChEBI" id="CHEBI:57766"/>
        <dbReference type="ChEBI" id="CHEBI:57980"/>
        <dbReference type="EC" id="2.6.1.9"/>
    </reaction>
</comment>
<comment type="pathway">
    <text evidence="1">Amino-acid biosynthesis; L-histidine biosynthesis; L-histidine from 5-phospho-alpha-D-ribose 1-diphosphate: step 7/9.</text>
</comment>
<accession>A0A841HZC8</accession>
<dbReference type="Gene3D" id="3.90.1150.10">
    <property type="entry name" value="Aspartate Aminotransferase, domain 1"/>
    <property type="match status" value="1"/>
</dbReference>
<evidence type="ECO:0000256" key="1">
    <source>
        <dbReference type="ARBA" id="ARBA00005011"/>
    </source>
</evidence>
<evidence type="ECO:0000256" key="5">
    <source>
        <dbReference type="ARBA" id="ARBA00022605"/>
    </source>
</evidence>
<comment type="similarity">
    <text evidence="2">Belongs to the class-II pyridoxal-phosphate-dependent aminotransferase family. Histidinol-phosphate aminotransferase subfamily.</text>
</comment>
<keyword evidence="7" id="KW-0663">Pyridoxal phosphate</keyword>
<feature type="domain" description="Aminotransferase class I/classII large" evidence="10">
    <location>
        <begin position="18"/>
        <end position="313"/>
    </location>
</feature>
<dbReference type="PANTHER" id="PTHR43643">
    <property type="entry name" value="HISTIDINOL-PHOSPHATE AMINOTRANSFERASE 2"/>
    <property type="match status" value="1"/>
</dbReference>
<dbReference type="EC" id="2.6.1.9" evidence="3"/>
<sequence>MDFPPLARAPHGGGAARIDFSVNSNPFGPNPLLVEAWRSADLARYPDPTYRAARAALGALHGYDPDAVALAVGSSELMYRLALSCLNPGDRVVALGAPFGEFARACALVRADLEVRSPSDPGRMNGVRMIYLSNPHNPTGRVLTAAELEVLLELGPLVVLDEAYAEFLAEPPRLAPHPRLLRLRSPGKAHGIVGARPAYALGPAGLIARLNNLQSAWALPAPLEALLLALPRAGGFLERTLPQVRALAAELAAGLGARPTGLPFFTVRVPDAPGITARLLGRGLRVRDCGSYGHADLLRVSTRTAAENRELVAAWKELR</sequence>
<name>A0A841HZC8_9DEIO</name>
<dbReference type="InterPro" id="IPR015422">
    <property type="entry name" value="PyrdxlP-dep_Trfase_small"/>
</dbReference>
<evidence type="ECO:0000256" key="4">
    <source>
        <dbReference type="ARBA" id="ARBA00022576"/>
    </source>
</evidence>